<evidence type="ECO:0000313" key="2">
    <source>
        <dbReference type="Proteomes" id="UP000451386"/>
    </source>
</evidence>
<dbReference type="RefSeq" id="WP_047270528.1">
    <property type="nucleotide sequence ID" value="NZ_CP018757.1"/>
</dbReference>
<accession>A0A0H2PPA4</accession>
<name>A0A0H2PPA4_BIFBI</name>
<dbReference type="EMBL" id="WDOP01000009">
    <property type="protein sequence ID" value="KAB7486164.1"/>
    <property type="molecule type" value="Genomic_DNA"/>
</dbReference>
<reference evidence="1 2" key="1">
    <citation type="journal article" date="2019" name="Nat. Med.">
        <title>A library of human gut bacterial isolates paired with longitudinal multiomics data enables mechanistic microbiome research.</title>
        <authorList>
            <person name="Poyet M."/>
            <person name="Groussin M."/>
            <person name="Gibbons S.M."/>
            <person name="Avila-Pacheco J."/>
            <person name="Jiang X."/>
            <person name="Kearney S.M."/>
            <person name="Perrotta A.R."/>
            <person name="Berdy B."/>
            <person name="Zhao S."/>
            <person name="Lieberman T.D."/>
            <person name="Swanson P.K."/>
            <person name="Smith M."/>
            <person name="Roesemann S."/>
            <person name="Alexander J.E."/>
            <person name="Rich S.A."/>
            <person name="Livny J."/>
            <person name="Vlamakis H."/>
            <person name="Clish C."/>
            <person name="Bullock K."/>
            <person name="Deik A."/>
            <person name="Scott J."/>
            <person name="Pierce K.A."/>
            <person name="Xavier R.J."/>
            <person name="Alm E.J."/>
        </authorList>
    </citation>
    <scope>NUCLEOTIDE SEQUENCE [LARGE SCALE GENOMIC DNA]</scope>
    <source>
        <strain evidence="1 2">BIOML-A13</strain>
    </source>
</reference>
<comment type="caution">
    <text evidence="1">The sequence shown here is derived from an EMBL/GenBank/DDBJ whole genome shotgun (WGS) entry which is preliminary data.</text>
</comment>
<organism evidence="1 2">
    <name type="scientific">Bifidobacterium bifidum</name>
    <dbReference type="NCBI Taxonomy" id="1681"/>
    <lineage>
        <taxon>Bacteria</taxon>
        <taxon>Bacillati</taxon>
        <taxon>Actinomycetota</taxon>
        <taxon>Actinomycetes</taxon>
        <taxon>Bifidobacteriales</taxon>
        <taxon>Bifidobacteriaceae</taxon>
        <taxon>Bifidobacterium</taxon>
    </lineage>
</organism>
<gene>
    <name evidence="1" type="ORF">GBA83_08795</name>
</gene>
<protein>
    <submittedName>
        <fullName evidence="1">Uncharacterized protein</fullName>
    </submittedName>
</protein>
<sequence length="234" mass="26720">MYYPPEQFKMLDEAHALTDSLQDLAPKLYETLNAARADLLDRYPSDLFWDNQNNMNMPRLINQRCARIWNDDSWVLSDKCGYLHLREGSSGLRAILRRVDPVTGKLPKTNATKASRAYYMQETCKGAGALKRLSQDDLFAPDGEVSPDLSDTRLILAWQETDKAISVTAYRPLEVVPYAYSGSARKYDFSLDLLDRPVEVKDFTPIEDNDDNLLPNLVFDDTNENESTEIQAER</sequence>
<evidence type="ECO:0000313" key="1">
    <source>
        <dbReference type="EMBL" id="KAB7486164.1"/>
    </source>
</evidence>
<dbReference type="AlphaFoldDB" id="A0A0H2PPA4"/>
<proteinExistence type="predicted"/>
<dbReference type="Proteomes" id="UP000451386">
    <property type="component" value="Unassembled WGS sequence"/>
</dbReference>